<dbReference type="InterPro" id="IPR012340">
    <property type="entry name" value="NA-bd_OB-fold"/>
</dbReference>
<dbReference type="InterPro" id="IPR011344">
    <property type="entry name" value="ssDNA-bd"/>
</dbReference>
<dbReference type="InterPro" id="IPR000424">
    <property type="entry name" value="Primosome_PriB/ssb"/>
</dbReference>
<dbReference type="RefSeq" id="WP_128889339.1">
    <property type="nucleotide sequence ID" value="NZ_BMCX01000001.1"/>
</dbReference>
<evidence type="ECO:0000313" key="2">
    <source>
        <dbReference type="Proteomes" id="UP000288929"/>
    </source>
</evidence>
<dbReference type="EMBL" id="CP035299">
    <property type="protein sequence ID" value="QAU51811.1"/>
    <property type="molecule type" value="Genomic_DNA"/>
</dbReference>
<dbReference type="AlphaFoldDB" id="A0A410W6Z9"/>
<reference evidence="1 2" key="1">
    <citation type="submission" date="2019-01" db="EMBL/GenBank/DDBJ databases">
        <authorList>
            <person name="Ruckert C."/>
            <person name="Busche T."/>
            <person name="Kalinowski J."/>
        </authorList>
    </citation>
    <scope>NUCLEOTIDE SEQUENCE [LARGE SCALE GENOMIC DNA]</scope>
    <source>
        <strain evidence="1 2">136/3</strain>
    </source>
</reference>
<protein>
    <submittedName>
        <fullName evidence="1">Single-stranded DNA-binding protein</fullName>
    </submittedName>
</protein>
<accession>A0A410W6Z9</accession>
<dbReference type="Gene3D" id="2.40.50.140">
    <property type="entry name" value="Nucleic acid-binding proteins"/>
    <property type="match status" value="1"/>
</dbReference>
<dbReference type="GO" id="GO:0003697">
    <property type="term" value="F:single-stranded DNA binding"/>
    <property type="evidence" value="ECO:0007669"/>
    <property type="project" value="InterPro"/>
</dbReference>
<dbReference type="GO" id="GO:0006260">
    <property type="term" value="P:DNA replication"/>
    <property type="evidence" value="ECO:0007669"/>
    <property type="project" value="InterPro"/>
</dbReference>
<evidence type="ECO:0000313" key="1">
    <source>
        <dbReference type="EMBL" id="QAU51811.1"/>
    </source>
</evidence>
<dbReference type="PIRSF" id="PIRSF002070">
    <property type="entry name" value="SSB"/>
    <property type="match status" value="1"/>
</dbReference>
<dbReference type="Pfam" id="PF00436">
    <property type="entry name" value="SSB"/>
    <property type="match status" value="1"/>
</dbReference>
<keyword evidence="1" id="KW-0238">DNA-binding</keyword>
<dbReference type="CDD" id="cd04496">
    <property type="entry name" value="SSB_OBF"/>
    <property type="match status" value="1"/>
</dbReference>
<dbReference type="PROSITE" id="PS50935">
    <property type="entry name" value="SSB"/>
    <property type="match status" value="1"/>
</dbReference>
<keyword evidence="2" id="KW-1185">Reference proteome</keyword>
<dbReference type="OrthoDB" id="4427276at2"/>
<dbReference type="Proteomes" id="UP000288929">
    <property type="component" value="Chromosome"/>
</dbReference>
<proteinExistence type="predicted"/>
<organism evidence="1 2">
    <name type="scientific">Corynebacterium pelargi</name>
    <dbReference type="NCBI Taxonomy" id="1471400"/>
    <lineage>
        <taxon>Bacteria</taxon>
        <taxon>Bacillati</taxon>
        <taxon>Actinomycetota</taxon>
        <taxon>Actinomycetes</taxon>
        <taxon>Mycobacteriales</taxon>
        <taxon>Corynebacteriaceae</taxon>
        <taxon>Corynebacterium</taxon>
    </lineage>
</organism>
<dbReference type="SUPFAM" id="SSF50249">
    <property type="entry name" value="Nucleic acid-binding proteins"/>
    <property type="match status" value="1"/>
</dbReference>
<gene>
    <name evidence="1" type="primary">ssb1</name>
    <name evidence="1" type="ORF">CPELA_02630</name>
</gene>
<name>A0A410W6Z9_9CORY</name>
<dbReference type="KEGG" id="cpeg:CPELA_02630"/>
<sequence length="159" mass="17943">MHTQTTIIGNLVEDPTYVRFENSSDGPGHKVSMRVAASRRRLRQVNGKEEWHDADQLFITVECWGELALNVKRSLRKGHPVVCLGHLITQSWGEGEGRRSAIVLRANHVAFELSRYLVGSKRTDAQEHVPDKDLSFADEVEPDRVIESSRKQELAAAPF</sequence>